<keyword evidence="1" id="KW-0812">Transmembrane</keyword>
<reference evidence="2" key="1">
    <citation type="submission" date="2018-02" db="EMBL/GenBank/DDBJ databases">
        <title>Rhizophora mucronata_Transcriptome.</title>
        <authorList>
            <person name="Meera S.P."/>
            <person name="Sreeshan A."/>
            <person name="Augustine A."/>
        </authorList>
    </citation>
    <scope>NUCLEOTIDE SEQUENCE</scope>
    <source>
        <tissue evidence="2">Leaf</tissue>
    </source>
</reference>
<protein>
    <submittedName>
        <fullName evidence="2">Uncharacterized protein</fullName>
    </submittedName>
</protein>
<sequence>MKGEEKKLGELKCSKYNCKYLNVIPVIHRGVFSFSSFILPKKYLMVDVGCVVTFTRVYRGY</sequence>
<accession>A0A2P2Q920</accession>
<proteinExistence type="predicted"/>
<feature type="transmembrane region" description="Helical" evidence="1">
    <location>
        <begin position="20"/>
        <end position="39"/>
    </location>
</feature>
<organism evidence="2">
    <name type="scientific">Rhizophora mucronata</name>
    <name type="common">Asiatic mangrove</name>
    <dbReference type="NCBI Taxonomy" id="61149"/>
    <lineage>
        <taxon>Eukaryota</taxon>
        <taxon>Viridiplantae</taxon>
        <taxon>Streptophyta</taxon>
        <taxon>Embryophyta</taxon>
        <taxon>Tracheophyta</taxon>
        <taxon>Spermatophyta</taxon>
        <taxon>Magnoliopsida</taxon>
        <taxon>eudicotyledons</taxon>
        <taxon>Gunneridae</taxon>
        <taxon>Pentapetalae</taxon>
        <taxon>rosids</taxon>
        <taxon>fabids</taxon>
        <taxon>Malpighiales</taxon>
        <taxon>Rhizophoraceae</taxon>
        <taxon>Rhizophora</taxon>
    </lineage>
</organism>
<keyword evidence="1" id="KW-1133">Transmembrane helix</keyword>
<dbReference type="AlphaFoldDB" id="A0A2P2Q920"/>
<dbReference type="EMBL" id="GGEC01083008">
    <property type="protein sequence ID" value="MBX63492.1"/>
    <property type="molecule type" value="Transcribed_RNA"/>
</dbReference>
<evidence type="ECO:0000256" key="1">
    <source>
        <dbReference type="SAM" id="Phobius"/>
    </source>
</evidence>
<evidence type="ECO:0000313" key="2">
    <source>
        <dbReference type="EMBL" id="MBX63492.1"/>
    </source>
</evidence>
<keyword evidence="1" id="KW-0472">Membrane</keyword>
<name>A0A2P2Q920_RHIMU</name>